<comment type="similarity">
    <text evidence="3">Belongs to the XPO2/CSE1 family.</text>
</comment>
<evidence type="ECO:0000256" key="6">
    <source>
        <dbReference type="ARBA" id="ARBA00022927"/>
    </source>
</evidence>
<dbReference type="GO" id="GO:0006611">
    <property type="term" value="P:protein export from nucleus"/>
    <property type="evidence" value="ECO:0007669"/>
    <property type="project" value="TreeGrafter"/>
</dbReference>
<dbReference type="Proteomes" id="UP000030689">
    <property type="component" value="Unassembled WGS sequence"/>
</dbReference>
<dbReference type="EMBL" id="KI517953">
    <property type="protein sequence ID" value="ESQ28196.1"/>
    <property type="molecule type" value="Genomic_DNA"/>
</dbReference>
<comment type="subcellular location">
    <subcellularLocation>
        <location evidence="2">Cytoplasm</location>
    </subcellularLocation>
    <subcellularLocation>
        <location evidence="1">Nucleus</location>
    </subcellularLocation>
</comment>
<evidence type="ECO:0000256" key="2">
    <source>
        <dbReference type="ARBA" id="ARBA00004496"/>
    </source>
</evidence>
<dbReference type="InterPro" id="IPR011989">
    <property type="entry name" value="ARM-like"/>
</dbReference>
<evidence type="ECO:0000313" key="10">
    <source>
        <dbReference type="Proteomes" id="UP000030689"/>
    </source>
</evidence>
<dbReference type="Pfam" id="PF03810">
    <property type="entry name" value="IBN_N"/>
    <property type="match status" value="1"/>
</dbReference>
<reference evidence="9 10" key="1">
    <citation type="journal article" date="2013" name="Front. Plant Sci.">
        <title>The Reference Genome of the Halophytic Plant Eutrema salsugineum.</title>
        <authorList>
            <person name="Yang R."/>
            <person name="Jarvis D.E."/>
            <person name="Chen H."/>
            <person name="Beilstein M.A."/>
            <person name="Grimwood J."/>
            <person name="Jenkins J."/>
            <person name="Shu S."/>
            <person name="Prochnik S."/>
            <person name="Xin M."/>
            <person name="Ma C."/>
            <person name="Schmutz J."/>
            <person name="Wing R.A."/>
            <person name="Mitchell-Olds T."/>
            <person name="Schumaker K.S."/>
            <person name="Wang X."/>
        </authorList>
    </citation>
    <scope>NUCLEOTIDE SEQUENCE [LARGE SCALE GENOMIC DNA]</scope>
</reference>
<evidence type="ECO:0000313" key="9">
    <source>
        <dbReference type="EMBL" id="ESQ28196.1"/>
    </source>
</evidence>
<keyword evidence="7" id="KW-0539">Nucleus</keyword>
<dbReference type="InterPro" id="IPR013713">
    <property type="entry name" value="XPO2_central"/>
</dbReference>
<dbReference type="eggNOG" id="KOG1992">
    <property type="taxonomic scope" value="Eukaryota"/>
</dbReference>
<dbReference type="Gramene" id="ESQ28196">
    <property type="protein sequence ID" value="ESQ28196"/>
    <property type="gene ID" value="EUTSA_v10019782mg"/>
</dbReference>
<dbReference type="InterPro" id="IPR005043">
    <property type="entry name" value="XPO2_C"/>
</dbReference>
<dbReference type="GO" id="GO:0031267">
    <property type="term" value="F:small GTPase binding"/>
    <property type="evidence" value="ECO:0007669"/>
    <property type="project" value="InterPro"/>
</dbReference>
<sequence>MVNLQFLSRCFRETLSENQESRRHPKPPIVDELIRHAAAVNFKNHLRSRWLPDDESDFSPMVDSEKQAIKTLIVSLMDSYFPSGIQSELIESLSIIGKHDFLESWPSFLPDLISRLQKAELVVDYTSVNAILGLANSIFEKFRCQLINDDLRLDFEYCRDKFATPLLELFQNTDTLIDNALRYSLPTEILIESQTLCCNIFYSFYSEYLPDSFGDHMEIWMTAFSKYLVSQYGTVDEFDISDELRSAVLSNINCLVEKHEEAFHNFLNGFAVTISTLLEAVSNSPSRDQVATKALKFFTTVSTSGHRGLYAGENVIRALCLRIVIPMVFWRAEDEDFFVMDYIEFIRRDMEGSGFDTRRRMASELLKGLAKNYRTQVMDVLIPELQRFCSSFSANPAAQWKDKACAIELVVSLVHLSAILPELHSLEVNSFPMLKAGCLKFLMVFPSHIPSTFPKPIAIPLVMDLTRFLQAESKVLHSYAAISIENLLLVKDERVKRYVSGVRSLVLVDLMTSMFDALKLTTSEENQYIMRCIMRVLGLAEFSSEVAGCCFAGLTSLLSKSLEYPKNSAYNHGLFESIAVLVRRASEGDVSLISAFEMSLFPSLKIILDNDITEFLPYAFQLLSQLLELNTPLLSPQINKIFSLRLSTDQDDGLNRVLGLFEKLVSSPRTHEQVLGFDFLLTFFEEVDFSKIDMKRVWSHLSQCLQDNTTAKFQNYMLVFMSNLVMVTGPSYIKSTMNQVNPSFFTEAMEEFWIPGMQQIKKIGEDELKAHVGAASKLLFDISLLQETAISTGTYGIIWFNILAVLARLLTEELFDP</sequence>
<evidence type="ECO:0000256" key="5">
    <source>
        <dbReference type="ARBA" id="ARBA00022490"/>
    </source>
</evidence>
<keyword evidence="4" id="KW-0813">Transport</keyword>
<dbReference type="GO" id="GO:0005829">
    <property type="term" value="C:cytosol"/>
    <property type="evidence" value="ECO:0007669"/>
    <property type="project" value="TreeGrafter"/>
</dbReference>
<dbReference type="InterPro" id="IPR001494">
    <property type="entry name" value="Importin-beta_N"/>
</dbReference>
<dbReference type="AlphaFoldDB" id="V4MAJ3"/>
<name>V4MAJ3_EUTSA</name>
<dbReference type="PANTHER" id="PTHR10997:SF8">
    <property type="entry name" value="EXPORTIN-2"/>
    <property type="match status" value="1"/>
</dbReference>
<protein>
    <recommendedName>
        <fullName evidence="8">Importin N-terminal domain-containing protein</fullName>
    </recommendedName>
</protein>
<dbReference type="STRING" id="72664.V4MAJ3"/>
<dbReference type="GO" id="GO:0006606">
    <property type="term" value="P:protein import into nucleus"/>
    <property type="evidence" value="ECO:0007669"/>
    <property type="project" value="TreeGrafter"/>
</dbReference>
<dbReference type="GO" id="GO:0005049">
    <property type="term" value="F:nuclear export signal receptor activity"/>
    <property type="evidence" value="ECO:0007669"/>
    <property type="project" value="TreeGrafter"/>
</dbReference>
<evidence type="ECO:0000256" key="4">
    <source>
        <dbReference type="ARBA" id="ARBA00022448"/>
    </source>
</evidence>
<dbReference type="SUPFAM" id="SSF48371">
    <property type="entry name" value="ARM repeat"/>
    <property type="match status" value="1"/>
</dbReference>
<dbReference type="KEGG" id="eus:EUTSA_v10019782mg"/>
<dbReference type="Gene3D" id="1.25.10.10">
    <property type="entry name" value="Leucine-rich Repeat Variant"/>
    <property type="match status" value="1"/>
</dbReference>
<proteinExistence type="inferred from homology"/>
<evidence type="ECO:0000256" key="7">
    <source>
        <dbReference type="ARBA" id="ARBA00023242"/>
    </source>
</evidence>
<feature type="domain" description="Importin N-terminal" evidence="8">
    <location>
        <begin position="34"/>
        <end position="79"/>
    </location>
</feature>
<evidence type="ECO:0000256" key="3">
    <source>
        <dbReference type="ARBA" id="ARBA00008669"/>
    </source>
</evidence>
<dbReference type="Pfam" id="PF08506">
    <property type="entry name" value="Cse1"/>
    <property type="match status" value="2"/>
</dbReference>
<dbReference type="GO" id="GO:0005635">
    <property type="term" value="C:nuclear envelope"/>
    <property type="evidence" value="ECO:0007669"/>
    <property type="project" value="TreeGrafter"/>
</dbReference>
<keyword evidence="5" id="KW-0963">Cytoplasm</keyword>
<gene>
    <name evidence="9" type="ORF">EUTSA_v10019782mg</name>
</gene>
<accession>V4MAJ3</accession>
<keyword evidence="6" id="KW-0653">Protein transport</keyword>
<evidence type="ECO:0000256" key="1">
    <source>
        <dbReference type="ARBA" id="ARBA00004123"/>
    </source>
</evidence>
<feature type="non-terminal residue" evidence="9">
    <location>
        <position position="817"/>
    </location>
</feature>
<evidence type="ECO:0000259" key="8">
    <source>
        <dbReference type="PROSITE" id="PS50166"/>
    </source>
</evidence>
<dbReference type="PROSITE" id="PS50166">
    <property type="entry name" value="IMPORTIN_B_NT"/>
    <property type="match status" value="1"/>
</dbReference>
<dbReference type="Pfam" id="PF03378">
    <property type="entry name" value="CAS_CSE1"/>
    <property type="match status" value="2"/>
</dbReference>
<dbReference type="PANTHER" id="PTHR10997">
    <property type="entry name" value="IMPORTIN-7, 8, 11"/>
    <property type="match status" value="1"/>
</dbReference>
<keyword evidence="10" id="KW-1185">Reference proteome</keyword>
<dbReference type="InterPro" id="IPR016024">
    <property type="entry name" value="ARM-type_fold"/>
</dbReference>
<organism evidence="9 10">
    <name type="scientific">Eutrema salsugineum</name>
    <name type="common">Saltwater cress</name>
    <name type="synonym">Sisymbrium salsugineum</name>
    <dbReference type="NCBI Taxonomy" id="72664"/>
    <lineage>
        <taxon>Eukaryota</taxon>
        <taxon>Viridiplantae</taxon>
        <taxon>Streptophyta</taxon>
        <taxon>Embryophyta</taxon>
        <taxon>Tracheophyta</taxon>
        <taxon>Spermatophyta</taxon>
        <taxon>Magnoliopsida</taxon>
        <taxon>eudicotyledons</taxon>
        <taxon>Gunneridae</taxon>
        <taxon>Pentapetalae</taxon>
        <taxon>rosids</taxon>
        <taxon>malvids</taxon>
        <taxon>Brassicales</taxon>
        <taxon>Brassicaceae</taxon>
        <taxon>Eutremeae</taxon>
        <taxon>Eutrema</taxon>
    </lineage>
</organism>